<feature type="transmembrane region" description="Helical" evidence="5">
    <location>
        <begin position="386"/>
        <end position="403"/>
    </location>
</feature>
<dbReference type="SUPFAM" id="SSF48452">
    <property type="entry name" value="TPR-like"/>
    <property type="match status" value="1"/>
</dbReference>
<keyword evidence="7" id="KW-0436">Ligase</keyword>
<evidence type="ECO:0000259" key="6">
    <source>
        <dbReference type="Pfam" id="PF04932"/>
    </source>
</evidence>
<sequence length="570" mass="65228">MSISGLPDDIFNARYMSSIFSTAVGALVNCAVFLFFRSKQNIRLSCLDIAIFIFLCCYWMNSSAWDSIYNIGYACLIMFYCAVKCTPVLRLNILYWACLCSLSFLSVWGYLQLCRFLPSPNPYFKVTGPFYHPTYLGLTLSALMCIVIHVIMFHILHRKYTKGLFIMESVCLLSAIPILIYTESRTAWFALIMSVILPYATRQIWGKYSIRKKVLVVTVATIFSSGLLIAFYTLKPISADGRLLIWKVGYGMIKDKPATGFGKGGFEANYLYYQAKYLLTENATEKEKYIAGNTHMAFNDFLRIGVEHGITGLVLYMAFIITLFGISGKKTLSMYISKSVLFLIVLQGLFSYPYMIYPVMAIGVVALALLSRGIRHFRSFNLPLKYINIFIAVAIISLTFLIYRKYAAYHELYAGMKNNGYNEFPAKLKQLFPKLKEDNIFLTYYCKIMEKAGNWEELSKSISILEKNHPTPALFIQKGDLLQKKSLLEEAEKAYRLAADMVPSEQKARGRLAFLYKKMGKNGEAYELANILLTEKVKNYGFETFKLHSKLKKEFQLKKRRFPLGQIQNQ</sequence>
<feature type="transmembrane region" description="Helical" evidence="5">
    <location>
        <begin position="93"/>
        <end position="113"/>
    </location>
</feature>
<dbReference type="GO" id="GO:0016020">
    <property type="term" value="C:membrane"/>
    <property type="evidence" value="ECO:0007669"/>
    <property type="project" value="UniProtKB-SubCell"/>
</dbReference>
<keyword evidence="3 5" id="KW-1133">Transmembrane helix</keyword>
<dbReference type="InterPro" id="IPR011990">
    <property type="entry name" value="TPR-like_helical_dom_sf"/>
</dbReference>
<dbReference type="GO" id="GO:0016874">
    <property type="term" value="F:ligase activity"/>
    <property type="evidence" value="ECO:0007669"/>
    <property type="project" value="UniProtKB-KW"/>
</dbReference>
<feature type="transmembrane region" description="Helical" evidence="5">
    <location>
        <begin position="163"/>
        <end position="181"/>
    </location>
</feature>
<feature type="transmembrane region" description="Helical" evidence="5">
    <location>
        <begin position="187"/>
        <end position="205"/>
    </location>
</feature>
<organism evidence="7 8">
    <name type="scientific">Phocaeicola coprocola</name>
    <dbReference type="NCBI Taxonomy" id="310298"/>
    <lineage>
        <taxon>Bacteria</taxon>
        <taxon>Pseudomonadati</taxon>
        <taxon>Bacteroidota</taxon>
        <taxon>Bacteroidia</taxon>
        <taxon>Bacteroidales</taxon>
        <taxon>Bacteroidaceae</taxon>
        <taxon>Phocaeicola</taxon>
    </lineage>
</organism>
<feature type="transmembrane region" description="Helical" evidence="5">
    <location>
        <begin position="214"/>
        <end position="234"/>
    </location>
</feature>
<dbReference type="Proteomes" id="UP000285864">
    <property type="component" value="Unassembled WGS sequence"/>
</dbReference>
<dbReference type="PANTHER" id="PTHR37422">
    <property type="entry name" value="TEICHURONIC ACID BIOSYNTHESIS PROTEIN TUAE"/>
    <property type="match status" value="1"/>
</dbReference>
<accession>A0A412GSA9</accession>
<feature type="transmembrane region" description="Helical" evidence="5">
    <location>
        <begin position="133"/>
        <end position="156"/>
    </location>
</feature>
<dbReference type="Gene3D" id="1.25.40.10">
    <property type="entry name" value="Tetratricopeptide repeat domain"/>
    <property type="match status" value="1"/>
</dbReference>
<feature type="domain" description="O-antigen ligase-related" evidence="6">
    <location>
        <begin position="173"/>
        <end position="317"/>
    </location>
</feature>
<feature type="transmembrane region" description="Helical" evidence="5">
    <location>
        <begin position="15"/>
        <end position="35"/>
    </location>
</feature>
<protein>
    <submittedName>
        <fullName evidence="7">O-antigen ligase family protein</fullName>
    </submittedName>
</protein>
<dbReference type="EMBL" id="QRUU01000019">
    <property type="protein sequence ID" value="RGR97694.1"/>
    <property type="molecule type" value="Genomic_DNA"/>
</dbReference>
<reference evidence="7 8" key="1">
    <citation type="submission" date="2018-08" db="EMBL/GenBank/DDBJ databases">
        <title>A genome reference for cultivated species of the human gut microbiota.</title>
        <authorList>
            <person name="Zou Y."/>
            <person name="Xue W."/>
            <person name="Luo G."/>
        </authorList>
    </citation>
    <scope>NUCLEOTIDE SEQUENCE [LARGE SCALE GENOMIC DNA]</scope>
    <source>
        <strain evidence="7 8">AF24-2</strain>
    </source>
</reference>
<keyword evidence="2 5" id="KW-0812">Transmembrane</keyword>
<dbReference type="PANTHER" id="PTHR37422:SF13">
    <property type="entry name" value="LIPOPOLYSACCHARIDE BIOSYNTHESIS PROTEIN PA4999-RELATED"/>
    <property type="match status" value="1"/>
</dbReference>
<evidence type="ECO:0000256" key="1">
    <source>
        <dbReference type="ARBA" id="ARBA00004141"/>
    </source>
</evidence>
<evidence type="ECO:0000256" key="3">
    <source>
        <dbReference type="ARBA" id="ARBA00022989"/>
    </source>
</evidence>
<evidence type="ECO:0000313" key="8">
    <source>
        <dbReference type="Proteomes" id="UP000285864"/>
    </source>
</evidence>
<keyword evidence="4 5" id="KW-0472">Membrane</keyword>
<name>A0A412GSA9_9BACT</name>
<comment type="caution">
    <text evidence="7">The sequence shown here is derived from an EMBL/GenBank/DDBJ whole genome shotgun (WGS) entry which is preliminary data.</text>
</comment>
<evidence type="ECO:0000256" key="2">
    <source>
        <dbReference type="ARBA" id="ARBA00022692"/>
    </source>
</evidence>
<comment type="subcellular location">
    <subcellularLocation>
        <location evidence="1">Membrane</location>
        <topology evidence="1">Multi-pass membrane protein</topology>
    </subcellularLocation>
</comment>
<evidence type="ECO:0000256" key="5">
    <source>
        <dbReference type="SAM" id="Phobius"/>
    </source>
</evidence>
<gene>
    <name evidence="7" type="ORF">DWY20_06150</name>
</gene>
<feature type="transmembrane region" description="Helical" evidence="5">
    <location>
        <begin position="42"/>
        <end position="61"/>
    </location>
</feature>
<feature type="transmembrane region" description="Helical" evidence="5">
    <location>
        <begin position="332"/>
        <end position="350"/>
    </location>
</feature>
<dbReference type="Pfam" id="PF04932">
    <property type="entry name" value="Wzy_C"/>
    <property type="match status" value="1"/>
</dbReference>
<dbReference type="InterPro" id="IPR007016">
    <property type="entry name" value="O-antigen_ligase-rel_domated"/>
</dbReference>
<keyword evidence="8" id="KW-1185">Reference proteome</keyword>
<dbReference type="InterPro" id="IPR051533">
    <property type="entry name" value="WaaL-like"/>
</dbReference>
<feature type="transmembrane region" description="Helical" evidence="5">
    <location>
        <begin position="67"/>
        <end position="86"/>
    </location>
</feature>
<evidence type="ECO:0000256" key="4">
    <source>
        <dbReference type="ARBA" id="ARBA00023136"/>
    </source>
</evidence>
<proteinExistence type="predicted"/>
<feature type="transmembrane region" description="Helical" evidence="5">
    <location>
        <begin position="308"/>
        <end position="325"/>
    </location>
</feature>
<dbReference type="AlphaFoldDB" id="A0A412GSA9"/>
<evidence type="ECO:0000313" key="7">
    <source>
        <dbReference type="EMBL" id="RGR97694.1"/>
    </source>
</evidence>